<feature type="region of interest" description="Disordered" evidence="1">
    <location>
        <begin position="183"/>
        <end position="229"/>
    </location>
</feature>
<dbReference type="Proteomes" id="UP001085076">
    <property type="component" value="Miscellaneous, Linkage group lg06"/>
</dbReference>
<keyword evidence="2" id="KW-0812">Transmembrane</keyword>
<keyword evidence="2" id="KW-1133">Transmembrane helix</keyword>
<keyword evidence="2" id="KW-0472">Membrane</keyword>
<comment type="caution">
    <text evidence="3">The sequence shown here is derived from an EMBL/GenBank/DDBJ whole genome shotgun (WGS) entry which is preliminary data.</text>
</comment>
<protein>
    <submittedName>
        <fullName evidence="3">Uncharacterized protein</fullName>
    </submittedName>
</protein>
<keyword evidence="4" id="KW-1185">Reference proteome</keyword>
<evidence type="ECO:0000313" key="4">
    <source>
        <dbReference type="Proteomes" id="UP001085076"/>
    </source>
</evidence>
<evidence type="ECO:0000256" key="1">
    <source>
        <dbReference type="SAM" id="MobiDB-lite"/>
    </source>
</evidence>
<sequence length="229" mass="25594">MKPCRTCLSFTLMFLNYVQAFTGVTILIYSLWILTSWNVQQSHGSHWFVWSAFGVGVSVCLIAFIGYVSAGVINGCCLCFYASLTSILVVLEAAIVGDFILNKHWEKDLPYDHTGELKKLRKFIEANLDICKWFAVAVIAIQTISIILAMILRLMVPSRQLSSSSQGDYVCITKPLLNKQDAPNLASSSLDNERIPSGNWSSRKKDKNRWWTRNQSSDDAVDPKACGSV</sequence>
<dbReference type="EMBL" id="JAGGNH010000006">
    <property type="protein sequence ID" value="KAJ0970389.1"/>
    <property type="molecule type" value="Genomic_DNA"/>
</dbReference>
<organism evidence="3 4">
    <name type="scientific">Dioscorea zingiberensis</name>
    <dbReference type="NCBI Taxonomy" id="325984"/>
    <lineage>
        <taxon>Eukaryota</taxon>
        <taxon>Viridiplantae</taxon>
        <taxon>Streptophyta</taxon>
        <taxon>Embryophyta</taxon>
        <taxon>Tracheophyta</taxon>
        <taxon>Spermatophyta</taxon>
        <taxon>Magnoliopsida</taxon>
        <taxon>Liliopsida</taxon>
        <taxon>Dioscoreales</taxon>
        <taxon>Dioscoreaceae</taxon>
        <taxon>Dioscorea</taxon>
    </lineage>
</organism>
<reference evidence="3" key="2">
    <citation type="journal article" date="2022" name="Hortic Res">
        <title>The genome of Dioscorea zingiberensis sheds light on the biosynthesis, origin and evolution of the medicinally important diosgenin saponins.</title>
        <authorList>
            <person name="Li Y."/>
            <person name="Tan C."/>
            <person name="Li Z."/>
            <person name="Guo J."/>
            <person name="Li S."/>
            <person name="Chen X."/>
            <person name="Wang C."/>
            <person name="Dai X."/>
            <person name="Yang H."/>
            <person name="Song W."/>
            <person name="Hou L."/>
            <person name="Xu J."/>
            <person name="Tong Z."/>
            <person name="Xu A."/>
            <person name="Yuan X."/>
            <person name="Wang W."/>
            <person name="Yang Q."/>
            <person name="Chen L."/>
            <person name="Sun Z."/>
            <person name="Wang K."/>
            <person name="Pan B."/>
            <person name="Chen J."/>
            <person name="Bao Y."/>
            <person name="Liu F."/>
            <person name="Qi X."/>
            <person name="Gang D.R."/>
            <person name="Wen J."/>
            <person name="Li J."/>
        </authorList>
    </citation>
    <scope>NUCLEOTIDE SEQUENCE</scope>
    <source>
        <strain evidence="3">Dzin_1.0</strain>
    </source>
</reference>
<reference evidence="3" key="1">
    <citation type="submission" date="2021-03" db="EMBL/GenBank/DDBJ databases">
        <authorList>
            <person name="Li Z."/>
            <person name="Yang C."/>
        </authorList>
    </citation>
    <scope>NUCLEOTIDE SEQUENCE</scope>
    <source>
        <strain evidence="3">Dzin_1.0</strain>
        <tissue evidence="3">Leaf</tissue>
    </source>
</reference>
<feature type="transmembrane region" description="Helical" evidence="2">
    <location>
        <begin position="80"/>
        <end position="101"/>
    </location>
</feature>
<dbReference type="OrthoDB" id="723894at2759"/>
<dbReference type="AlphaFoldDB" id="A0A9D5CCG2"/>
<feature type="transmembrane region" description="Helical" evidence="2">
    <location>
        <begin position="47"/>
        <end position="68"/>
    </location>
</feature>
<feature type="transmembrane region" description="Helical" evidence="2">
    <location>
        <begin position="133"/>
        <end position="156"/>
    </location>
</feature>
<proteinExistence type="predicted"/>
<name>A0A9D5CCG2_9LILI</name>
<evidence type="ECO:0000313" key="3">
    <source>
        <dbReference type="EMBL" id="KAJ0970389.1"/>
    </source>
</evidence>
<accession>A0A9D5CCG2</accession>
<feature type="transmembrane region" description="Helical" evidence="2">
    <location>
        <begin position="12"/>
        <end position="35"/>
    </location>
</feature>
<gene>
    <name evidence="3" type="ORF">J5N97_023266</name>
</gene>
<evidence type="ECO:0000256" key="2">
    <source>
        <dbReference type="SAM" id="Phobius"/>
    </source>
</evidence>